<protein>
    <submittedName>
        <fullName evidence="1">Uncharacterized protein</fullName>
    </submittedName>
</protein>
<name>A0A5B7G8K6_PORTR</name>
<dbReference type="EMBL" id="VSRR010011707">
    <property type="protein sequence ID" value="MPC53553.1"/>
    <property type="molecule type" value="Genomic_DNA"/>
</dbReference>
<evidence type="ECO:0000313" key="1">
    <source>
        <dbReference type="EMBL" id="MPC53553.1"/>
    </source>
</evidence>
<gene>
    <name evidence="1" type="ORF">E2C01_047448</name>
</gene>
<organism evidence="1 2">
    <name type="scientific">Portunus trituberculatus</name>
    <name type="common">Swimming crab</name>
    <name type="synonym">Neptunus trituberculatus</name>
    <dbReference type="NCBI Taxonomy" id="210409"/>
    <lineage>
        <taxon>Eukaryota</taxon>
        <taxon>Metazoa</taxon>
        <taxon>Ecdysozoa</taxon>
        <taxon>Arthropoda</taxon>
        <taxon>Crustacea</taxon>
        <taxon>Multicrustacea</taxon>
        <taxon>Malacostraca</taxon>
        <taxon>Eumalacostraca</taxon>
        <taxon>Eucarida</taxon>
        <taxon>Decapoda</taxon>
        <taxon>Pleocyemata</taxon>
        <taxon>Brachyura</taxon>
        <taxon>Eubrachyura</taxon>
        <taxon>Portunoidea</taxon>
        <taxon>Portunidae</taxon>
        <taxon>Portuninae</taxon>
        <taxon>Portunus</taxon>
    </lineage>
</organism>
<dbReference type="Proteomes" id="UP000324222">
    <property type="component" value="Unassembled WGS sequence"/>
</dbReference>
<sequence length="143" mass="15577">MKKTALLEWERSARTSKEGVHGHREVEALLPWARPLGDTNGEILLCLRSVDGQVDSGGGINDGLAMRRGVVGMASSSSSGGRSRGLSQWWWLASMVEVRIVSGGINSALEGEDLISLPQDNIYQGFRRVAEQFLPDDSILVVR</sequence>
<comment type="caution">
    <text evidence="1">The sequence shown here is derived from an EMBL/GenBank/DDBJ whole genome shotgun (WGS) entry which is preliminary data.</text>
</comment>
<dbReference type="AlphaFoldDB" id="A0A5B7G8K6"/>
<reference evidence="1 2" key="1">
    <citation type="submission" date="2019-05" db="EMBL/GenBank/DDBJ databases">
        <title>Another draft genome of Portunus trituberculatus and its Hox gene families provides insights of decapod evolution.</title>
        <authorList>
            <person name="Jeong J.-H."/>
            <person name="Song I."/>
            <person name="Kim S."/>
            <person name="Choi T."/>
            <person name="Kim D."/>
            <person name="Ryu S."/>
            <person name="Kim W."/>
        </authorList>
    </citation>
    <scope>NUCLEOTIDE SEQUENCE [LARGE SCALE GENOMIC DNA]</scope>
    <source>
        <tissue evidence="1">Muscle</tissue>
    </source>
</reference>
<keyword evidence="2" id="KW-1185">Reference proteome</keyword>
<accession>A0A5B7G8K6</accession>
<evidence type="ECO:0000313" key="2">
    <source>
        <dbReference type="Proteomes" id="UP000324222"/>
    </source>
</evidence>
<proteinExistence type="predicted"/>